<feature type="chain" id="PRO_5045276378" description="Right handed beta helix region" evidence="2">
    <location>
        <begin position="23"/>
        <end position="511"/>
    </location>
</feature>
<dbReference type="RefSeq" id="WP_027884650.1">
    <property type="nucleotide sequence ID" value="NZ_BMWY01000005.1"/>
</dbReference>
<dbReference type="EMBL" id="BMWY01000005">
    <property type="protein sequence ID" value="GGZ59261.1"/>
    <property type="molecule type" value="Genomic_DNA"/>
</dbReference>
<evidence type="ECO:0000313" key="4">
    <source>
        <dbReference type="Proteomes" id="UP000615593"/>
    </source>
</evidence>
<organism evidence="3 4">
    <name type="scientific">Mesonia mobilis</name>
    <dbReference type="NCBI Taxonomy" id="369791"/>
    <lineage>
        <taxon>Bacteria</taxon>
        <taxon>Pseudomonadati</taxon>
        <taxon>Bacteroidota</taxon>
        <taxon>Flavobacteriia</taxon>
        <taxon>Flavobacteriales</taxon>
        <taxon>Flavobacteriaceae</taxon>
        <taxon>Mesonia</taxon>
    </lineage>
</organism>
<reference evidence="4" key="1">
    <citation type="journal article" date="2019" name="Int. J. Syst. Evol. Microbiol.">
        <title>The Global Catalogue of Microorganisms (GCM) 10K type strain sequencing project: providing services to taxonomists for standard genome sequencing and annotation.</title>
        <authorList>
            <consortium name="The Broad Institute Genomics Platform"/>
            <consortium name="The Broad Institute Genome Sequencing Center for Infectious Disease"/>
            <person name="Wu L."/>
            <person name="Ma J."/>
        </authorList>
    </citation>
    <scope>NUCLEOTIDE SEQUENCE [LARGE SCALE GENOMIC DNA]</scope>
    <source>
        <strain evidence="4">KCTC 12708</strain>
    </source>
</reference>
<dbReference type="InterPro" id="IPR011050">
    <property type="entry name" value="Pectin_lyase_fold/virulence"/>
</dbReference>
<proteinExistence type="predicted"/>
<dbReference type="SUPFAM" id="SSF51126">
    <property type="entry name" value="Pectin lyase-like"/>
    <property type="match status" value="1"/>
</dbReference>
<dbReference type="PROSITE" id="PS51257">
    <property type="entry name" value="PROKAR_LIPOPROTEIN"/>
    <property type="match status" value="1"/>
</dbReference>
<dbReference type="Proteomes" id="UP000615593">
    <property type="component" value="Unassembled WGS sequence"/>
</dbReference>
<accession>A0ABQ3BW18</accession>
<comment type="caution">
    <text evidence="3">The sequence shown here is derived from an EMBL/GenBank/DDBJ whole genome shotgun (WGS) entry which is preliminary data.</text>
</comment>
<feature type="signal peptide" evidence="2">
    <location>
        <begin position="1"/>
        <end position="22"/>
    </location>
</feature>
<name>A0ABQ3BW18_9FLAO</name>
<protein>
    <recommendedName>
        <fullName evidence="5">Right handed beta helix region</fullName>
    </recommendedName>
</protein>
<sequence>MRYLYSLLLLCSIVLWSSCRNDFETEPSTGNLQFSRDTVYLDTVFSNIGSSTYNLKVYNRSDDDITIPTIQLAGGESSNYRLNVDGLPGKSFENIDILAKDSIFVFIETTANIENFSNENQFLLTDAIEFDTGANQQKVELVTLIQDAVFLYPEKFDDGTTESLSFGFDEEGNEILIEGFFLDETELTFTNEKPYVIYGYAAVPGNRTLNIEAGARVHFHEASGIIVAQDGSLHVNGMLSNDQETLENEVIFESDRLEPDFSEIPGQWGAIWLTAGSTNNLINYATIKNATVGILTESNDGTSNPTLTINNSKIYNSSNAGLLARTGHVKGNNLVIGSAGQSSLSLSLGGQYNFTNCTFANYWTGSYRSLPTVLVQNYLETPEQIFVSDLIEANFNNCIIYGNENRELVLNERSEADFNARFENCLIRYNDFGFGSQGYDFDDETLFPGTIINVIPNFYNPQENEFMIDEESGANNLANPSTATNQDILGTPRGSSPDSGAYESIIFPEED</sequence>
<dbReference type="GeneID" id="94369776"/>
<evidence type="ECO:0008006" key="5">
    <source>
        <dbReference type="Google" id="ProtNLM"/>
    </source>
</evidence>
<gene>
    <name evidence="3" type="ORF">GCM10008088_21130</name>
</gene>
<evidence type="ECO:0000313" key="3">
    <source>
        <dbReference type="EMBL" id="GGZ59261.1"/>
    </source>
</evidence>
<feature type="region of interest" description="Disordered" evidence="1">
    <location>
        <begin position="474"/>
        <end position="511"/>
    </location>
</feature>
<keyword evidence="4" id="KW-1185">Reference proteome</keyword>
<evidence type="ECO:0000256" key="1">
    <source>
        <dbReference type="SAM" id="MobiDB-lite"/>
    </source>
</evidence>
<keyword evidence="2" id="KW-0732">Signal</keyword>
<evidence type="ECO:0000256" key="2">
    <source>
        <dbReference type="SAM" id="SignalP"/>
    </source>
</evidence>
<feature type="compositionally biased region" description="Polar residues" evidence="1">
    <location>
        <begin position="474"/>
        <end position="498"/>
    </location>
</feature>